<dbReference type="AlphaFoldDB" id="A0A9Q3KRL8"/>
<dbReference type="PANTHER" id="PTHR11439">
    <property type="entry name" value="GAG-POL-RELATED RETROTRANSPOSON"/>
    <property type="match status" value="1"/>
</dbReference>
<organism evidence="1 2">
    <name type="scientific">Austropuccinia psidii MF-1</name>
    <dbReference type="NCBI Taxonomy" id="1389203"/>
    <lineage>
        <taxon>Eukaryota</taxon>
        <taxon>Fungi</taxon>
        <taxon>Dikarya</taxon>
        <taxon>Basidiomycota</taxon>
        <taxon>Pucciniomycotina</taxon>
        <taxon>Pucciniomycetes</taxon>
        <taxon>Pucciniales</taxon>
        <taxon>Sphaerophragmiaceae</taxon>
        <taxon>Austropuccinia</taxon>
    </lineage>
</organism>
<gene>
    <name evidence="1" type="ORF">O181_124207</name>
</gene>
<sequence>MQHLKLQWEDKLSRIVGIDLSCSQDGTVLSQSRFAHQVVDQFEKKANMTLLRNKTMLPEYKLETSTNELIEKKWYQSIIGLLNYLALGTRPDISFAVNYLAQYLISPQHQHWQELHHLLGYIKHSVNQTLNYRFKDSSLDMWTDAGWGGEFQ</sequence>
<reference evidence="1" key="1">
    <citation type="submission" date="2021-03" db="EMBL/GenBank/DDBJ databases">
        <title>Draft genome sequence of rust myrtle Austropuccinia psidii MF-1, a brazilian biotype.</title>
        <authorList>
            <person name="Quecine M.C."/>
            <person name="Pachon D.M.R."/>
            <person name="Bonatelli M.L."/>
            <person name="Correr F.H."/>
            <person name="Franceschini L.M."/>
            <person name="Leite T.F."/>
            <person name="Margarido G.R.A."/>
            <person name="Almeida C.A."/>
            <person name="Ferrarezi J.A."/>
            <person name="Labate C.A."/>
        </authorList>
    </citation>
    <scope>NUCLEOTIDE SEQUENCE</scope>
    <source>
        <strain evidence="1">MF-1</strain>
    </source>
</reference>
<dbReference type="EMBL" id="AVOT02118136">
    <property type="protein sequence ID" value="MBW0584492.1"/>
    <property type="molecule type" value="Genomic_DNA"/>
</dbReference>
<dbReference type="Proteomes" id="UP000765509">
    <property type="component" value="Unassembled WGS sequence"/>
</dbReference>
<evidence type="ECO:0008006" key="3">
    <source>
        <dbReference type="Google" id="ProtNLM"/>
    </source>
</evidence>
<name>A0A9Q3KRL8_9BASI</name>
<accession>A0A9Q3KRL8</accession>
<comment type="caution">
    <text evidence="1">The sequence shown here is derived from an EMBL/GenBank/DDBJ whole genome shotgun (WGS) entry which is preliminary data.</text>
</comment>
<dbReference type="PANTHER" id="PTHR11439:SF467">
    <property type="entry name" value="INTEGRASE CATALYTIC DOMAIN-CONTAINING PROTEIN"/>
    <property type="match status" value="1"/>
</dbReference>
<evidence type="ECO:0000313" key="1">
    <source>
        <dbReference type="EMBL" id="MBW0584492.1"/>
    </source>
</evidence>
<keyword evidence="2" id="KW-1185">Reference proteome</keyword>
<evidence type="ECO:0000313" key="2">
    <source>
        <dbReference type="Proteomes" id="UP000765509"/>
    </source>
</evidence>
<protein>
    <recommendedName>
        <fullName evidence="3">Reverse transcriptase Ty1/copia-type domain-containing protein</fullName>
    </recommendedName>
</protein>
<proteinExistence type="predicted"/>
<dbReference type="OrthoDB" id="3344688at2759"/>